<keyword evidence="1" id="KW-0472">Membrane</keyword>
<keyword evidence="1" id="KW-0812">Transmembrane</keyword>
<sequence length="104" mass="11722">MEINKNENNNLSQTKPNGGIWWKPAMEIFSEISTWIAFPIIMAVMGGKILDEHYGTKPFFLLALTGLAFLISSYGIVKAVKKYSAKTRLNDEVGQVKKEEENNL</sequence>
<reference evidence="2 3" key="1">
    <citation type="journal article" date="2015" name="Nature">
        <title>rRNA introns, odd ribosomes, and small enigmatic genomes across a large radiation of phyla.</title>
        <authorList>
            <person name="Brown C.T."/>
            <person name="Hug L.A."/>
            <person name="Thomas B.C."/>
            <person name="Sharon I."/>
            <person name="Castelle C.J."/>
            <person name="Singh A."/>
            <person name="Wilkins M.J."/>
            <person name="Williams K.H."/>
            <person name="Banfield J.F."/>
        </authorList>
    </citation>
    <scope>NUCLEOTIDE SEQUENCE [LARGE SCALE GENOMIC DNA]</scope>
</reference>
<organism evidence="2 3">
    <name type="scientific">Candidatus Nomurabacteria bacterium GW2011_GWF1_31_48</name>
    <dbReference type="NCBI Taxonomy" id="1618767"/>
    <lineage>
        <taxon>Bacteria</taxon>
        <taxon>Candidatus Nomuraibacteriota</taxon>
    </lineage>
</organism>
<evidence type="ECO:0000256" key="1">
    <source>
        <dbReference type="SAM" id="Phobius"/>
    </source>
</evidence>
<protein>
    <recommendedName>
        <fullName evidence="4">F0F1-ATPase subunit</fullName>
    </recommendedName>
</protein>
<dbReference type="Pfam" id="PF09527">
    <property type="entry name" value="ATPase_gene1"/>
    <property type="match status" value="1"/>
</dbReference>
<dbReference type="InterPro" id="IPR032820">
    <property type="entry name" value="ATPase_put"/>
</dbReference>
<proteinExistence type="predicted"/>
<evidence type="ECO:0000313" key="2">
    <source>
        <dbReference type="EMBL" id="KKP30549.1"/>
    </source>
</evidence>
<dbReference type="AlphaFoldDB" id="A0A0F9YFP8"/>
<evidence type="ECO:0008006" key="4">
    <source>
        <dbReference type="Google" id="ProtNLM"/>
    </source>
</evidence>
<name>A0A0F9YFP8_9BACT</name>
<feature type="transmembrane region" description="Helical" evidence="1">
    <location>
        <begin position="28"/>
        <end position="47"/>
    </location>
</feature>
<accession>A0A0F9YFP8</accession>
<evidence type="ECO:0000313" key="3">
    <source>
        <dbReference type="Proteomes" id="UP000034934"/>
    </source>
</evidence>
<dbReference type="EMBL" id="LBOG01000002">
    <property type="protein sequence ID" value="KKP30549.1"/>
    <property type="molecule type" value="Genomic_DNA"/>
</dbReference>
<keyword evidence="1" id="KW-1133">Transmembrane helix</keyword>
<feature type="transmembrane region" description="Helical" evidence="1">
    <location>
        <begin position="59"/>
        <end position="77"/>
    </location>
</feature>
<comment type="caution">
    <text evidence="2">The sequence shown here is derived from an EMBL/GenBank/DDBJ whole genome shotgun (WGS) entry which is preliminary data.</text>
</comment>
<dbReference type="Proteomes" id="UP000034934">
    <property type="component" value="Unassembled WGS sequence"/>
</dbReference>
<gene>
    <name evidence="2" type="ORF">UR19_C0002G0070</name>
</gene>